<protein>
    <submittedName>
        <fullName evidence="3">Secreted protein</fullName>
    </submittedName>
</protein>
<organism evidence="2 3">
    <name type="scientific">Ascaris lumbricoides</name>
    <name type="common">Giant roundworm</name>
    <dbReference type="NCBI Taxonomy" id="6252"/>
    <lineage>
        <taxon>Eukaryota</taxon>
        <taxon>Metazoa</taxon>
        <taxon>Ecdysozoa</taxon>
        <taxon>Nematoda</taxon>
        <taxon>Chromadorea</taxon>
        <taxon>Rhabditida</taxon>
        <taxon>Spirurina</taxon>
        <taxon>Ascaridomorpha</taxon>
        <taxon>Ascaridoidea</taxon>
        <taxon>Ascarididae</taxon>
        <taxon>Ascaris</taxon>
    </lineage>
</organism>
<proteinExistence type="predicted"/>
<evidence type="ECO:0000313" key="2">
    <source>
        <dbReference type="Proteomes" id="UP000036681"/>
    </source>
</evidence>
<evidence type="ECO:0000313" key="3">
    <source>
        <dbReference type="WBParaSite" id="ALUE_0000638701-mRNA-1"/>
    </source>
</evidence>
<name>A0A0M3HUD4_ASCLU</name>
<accession>A0A0M3HUD4</accession>
<feature type="compositionally biased region" description="Basic residues" evidence="1">
    <location>
        <begin position="69"/>
        <end position="85"/>
    </location>
</feature>
<dbReference type="Proteomes" id="UP000036681">
    <property type="component" value="Unplaced"/>
</dbReference>
<feature type="region of interest" description="Disordered" evidence="1">
    <location>
        <begin position="66"/>
        <end position="85"/>
    </location>
</feature>
<keyword evidence="2" id="KW-1185">Reference proteome</keyword>
<sequence length="85" mass="9810">MRDDYCVLLMRTQLCFYVLNIPISCPCARTYVLVCAKTLRYQVCVRVHVHMGILRYGESILCAQTSSLSRRRGPSSRGPRMKMVH</sequence>
<dbReference type="WBParaSite" id="ALUE_0000638701-mRNA-1">
    <property type="protein sequence ID" value="ALUE_0000638701-mRNA-1"/>
    <property type="gene ID" value="ALUE_0000638701"/>
</dbReference>
<dbReference type="AlphaFoldDB" id="A0A0M3HUD4"/>
<reference evidence="3" key="1">
    <citation type="submission" date="2017-02" db="UniProtKB">
        <authorList>
            <consortium name="WormBaseParasite"/>
        </authorList>
    </citation>
    <scope>IDENTIFICATION</scope>
</reference>
<evidence type="ECO:0000256" key="1">
    <source>
        <dbReference type="SAM" id="MobiDB-lite"/>
    </source>
</evidence>